<dbReference type="InterPro" id="IPR023198">
    <property type="entry name" value="PGP-like_dom2"/>
</dbReference>
<evidence type="ECO:0000313" key="1">
    <source>
        <dbReference type="EMBL" id="HIU14748.1"/>
    </source>
</evidence>
<dbReference type="PANTHER" id="PTHR43434:SF1">
    <property type="entry name" value="PHOSPHOGLYCOLATE PHOSPHATASE"/>
    <property type="match status" value="1"/>
</dbReference>
<dbReference type="GO" id="GO:0005829">
    <property type="term" value="C:cytosol"/>
    <property type="evidence" value="ECO:0007669"/>
    <property type="project" value="TreeGrafter"/>
</dbReference>
<dbReference type="InterPro" id="IPR023214">
    <property type="entry name" value="HAD_sf"/>
</dbReference>
<dbReference type="SFLD" id="SFLDG01129">
    <property type="entry name" value="C1.5:_HAD__Beta-PGM__Phosphata"/>
    <property type="match status" value="1"/>
</dbReference>
<proteinExistence type="predicted"/>
<dbReference type="InterPro" id="IPR041492">
    <property type="entry name" value="HAD_2"/>
</dbReference>
<dbReference type="Gene3D" id="3.40.50.1000">
    <property type="entry name" value="HAD superfamily/HAD-like"/>
    <property type="match status" value="1"/>
</dbReference>
<dbReference type="PANTHER" id="PTHR43434">
    <property type="entry name" value="PHOSPHOGLYCOLATE PHOSPHATASE"/>
    <property type="match status" value="1"/>
</dbReference>
<dbReference type="Proteomes" id="UP000824175">
    <property type="component" value="Unassembled WGS sequence"/>
</dbReference>
<evidence type="ECO:0000313" key="2">
    <source>
        <dbReference type="Proteomes" id="UP000824175"/>
    </source>
</evidence>
<protein>
    <submittedName>
        <fullName evidence="1">HAD-IA family hydrolase</fullName>
    </submittedName>
</protein>
<dbReference type="Gene3D" id="1.10.150.240">
    <property type="entry name" value="Putative phosphatase, domain 2"/>
    <property type="match status" value="1"/>
</dbReference>
<dbReference type="SUPFAM" id="SSF56784">
    <property type="entry name" value="HAD-like"/>
    <property type="match status" value="1"/>
</dbReference>
<accession>A0A9D1HQP2</accession>
<sequence length="212" mass="23580">MLCIFDLDGTLVDSLEDLAEATEYALAQCGYPGHPLDAYKYFVGNGVKKLIERALGASHINDYARARAYFDAYYTEHCLDHTKAYPDMYPQLEKLLAQGNTLAVFTNKPDALAKKVIQACYPLPFQFVQGQTDQYPVKPDPAFLEAYFTSHGRESAVFIGDSNVDIETGKCAGLKTIGVTWGNRLESELREAGADAICHQPQEIVWTIGAWR</sequence>
<keyword evidence="1" id="KW-0378">Hydrolase</keyword>
<organism evidence="1 2">
    <name type="scientific">Candidatus Fimiplasma intestinipullorum</name>
    <dbReference type="NCBI Taxonomy" id="2840825"/>
    <lineage>
        <taxon>Bacteria</taxon>
        <taxon>Bacillati</taxon>
        <taxon>Bacillota</taxon>
        <taxon>Clostridia</taxon>
        <taxon>Eubacteriales</taxon>
        <taxon>Candidatus Fimiplasma</taxon>
    </lineage>
</organism>
<dbReference type="EMBL" id="DVMJ01000110">
    <property type="protein sequence ID" value="HIU14748.1"/>
    <property type="molecule type" value="Genomic_DNA"/>
</dbReference>
<dbReference type="Pfam" id="PF13419">
    <property type="entry name" value="HAD_2"/>
    <property type="match status" value="1"/>
</dbReference>
<dbReference type="GO" id="GO:0008967">
    <property type="term" value="F:phosphoglycolate phosphatase activity"/>
    <property type="evidence" value="ECO:0007669"/>
    <property type="project" value="TreeGrafter"/>
</dbReference>
<dbReference type="SFLD" id="SFLDS00003">
    <property type="entry name" value="Haloacid_Dehalogenase"/>
    <property type="match status" value="1"/>
</dbReference>
<name>A0A9D1HQP2_9FIRM</name>
<reference evidence="1" key="1">
    <citation type="submission" date="2020-10" db="EMBL/GenBank/DDBJ databases">
        <authorList>
            <person name="Gilroy R."/>
        </authorList>
    </citation>
    <scope>NUCLEOTIDE SEQUENCE</scope>
    <source>
        <strain evidence="1">CHK195-11698</strain>
    </source>
</reference>
<dbReference type="InterPro" id="IPR006439">
    <property type="entry name" value="HAD-SF_hydro_IA"/>
</dbReference>
<dbReference type="AlphaFoldDB" id="A0A9D1HQP2"/>
<dbReference type="NCBIfam" id="TIGR01549">
    <property type="entry name" value="HAD-SF-IA-v1"/>
    <property type="match status" value="1"/>
</dbReference>
<reference evidence="1" key="2">
    <citation type="journal article" date="2021" name="PeerJ">
        <title>Extensive microbial diversity within the chicken gut microbiome revealed by metagenomics and culture.</title>
        <authorList>
            <person name="Gilroy R."/>
            <person name="Ravi A."/>
            <person name="Getino M."/>
            <person name="Pursley I."/>
            <person name="Horton D.L."/>
            <person name="Alikhan N.F."/>
            <person name="Baker D."/>
            <person name="Gharbi K."/>
            <person name="Hall N."/>
            <person name="Watson M."/>
            <person name="Adriaenssens E.M."/>
            <person name="Foster-Nyarko E."/>
            <person name="Jarju S."/>
            <person name="Secka A."/>
            <person name="Antonio M."/>
            <person name="Oren A."/>
            <person name="Chaudhuri R.R."/>
            <person name="La Ragione R."/>
            <person name="Hildebrand F."/>
            <person name="Pallen M.J."/>
        </authorList>
    </citation>
    <scope>NUCLEOTIDE SEQUENCE</scope>
    <source>
        <strain evidence="1">CHK195-11698</strain>
    </source>
</reference>
<dbReference type="InterPro" id="IPR050155">
    <property type="entry name" value="HAD-like_hydrolase_sf"/>
</dbReference>
<gene>
    <name evidence="1" type="ORF">IAD15_11890</name>
</gene>
<dbReference type="GO" id="GO:0006281">
    <property type="term" value="P:DNA repair"/>
    <property type="evidence" value="ECO:0007669"/>
    <property type="project" value="TreeGrafter"/>
</dbReference>
<comment type="caution">
    <text evidence="1">The sequence shown here is derived from an EMBL/GenBank/DDBJ whole genome shotgun (WGS) entry which is preliminary data.</text>
</comment>
<dbReference type="InterPro" id="IPR036412">
    <property type="entry name" value="HAD-like_sf"/>
</dbReference>